<evidence type="ECO:0000313" key="1">
    <source>
        <dbReference type="EMBL" id="PIV07988.1"/>
    </source>
</evidence>
<dbReference type="EMBL" id="PEVA01000213">
    <property type="protein sequence ID" value="PIV07988.1"/>
    <property type="molecule type" value="Genomic_DNA"/>
</dbReference>
<gene>
    <name evidence="1" type="ORF">COS52_05080</name>
</gene>
<sequence>MEVPLRIYTYYRCSRQINKQCKQPPVTEKDFEDQVSKELVHIHIPDDFLKWGYKYLKDYVQKDVNQFAQLEESTKRQLTLEKQRKQNLFDRFIEPENKNGEMISSVDYKEKKGEITKRIAILEDQLQTSYNNLDHASENTGKPLPFLIELSIGLKMAAGSRKESYSLRLI</sequence>
<dbReference type="AlphaFoldDB" id="A0A2M7BR99"/>
<accession>A0A2M7BR99</accession>
<proteinExistence type="predicted"/>
<comment type="caution">
    <text evidence="1">The sequence shown here is derived from an EMBL/GenBank/DDBJ whole genome shotgun (WGS) entry which is preliminary data.</text>
</comment>
<name>A0A2M7BR99_9BACT</name>
<organism evidence="1 2">
    <name type="scientific">Candidatus Roizmanbacteria bacterium CG03_land_8_20_14_0_80_39_12</name>
    <dbReference type="NCBI Taxonomy" id="1974847"/>
    <lineage>
        <taxon>Bacteria</taxon>
        <taxon>Candidatus Roizmaniibacteriota</taxon>
    </lineage>
</organism>
<reference evidence="2" key="1">
    <citation type="submission" date="2017-09" db="EMBL/GenBank/DDBJ databases">
        <title>Depth-based differentiation of microbial function through sediment-hosted aquifers and enrichment of novel symbionts in the deep terrestrial subsurface.</title>
        <authorList>
            <person name="Probst A.J."/>
            <person name="Ladd B."/>
            <person name="Jarett J.K."/>
            <person name="Geller-Mcgrath D.E."/>
            <person name="Sieber C.M.K."/>
            <person name="Emerson J.B."/>
            <person name="Anantharaman K."/>
            <person name="Thomas B.C."/>
            <person name="Malmstrom R."/>
            <person name="Stieglmeier M."/>
            <person name="Klingl A."/>
            <person name="Woyke T."/>
            <person name="Ryan C.M."/>
            <person name="Banfield J.F."/>
        </authorList>
    </citation>
    <scope>NUCLEOTIDE SEQUENCE [LARGE SCALE GENOMIC DNA]</scope>
</reference>
<evidence type="ECO:0000313" key="2">
    <source>
        <dbReference type="Proteomes" id="UP000230119"/>
    </source>
</evidence>
<dbReference type="Proteomes" id="UP000230119">
    <property type="component" value="Unassembled WGS sequence"/>
</dbReference>
<protein>
    <recommendedName>
        <fullName evidence="3">Recombinase zinc beta ribbon domain-containing protein</fullName>
    </recommendedName>
</protein>
<evidence type="ECO:0008006" key="3">
    <source>
        <dbReference type="Google" id="ProtNLM"/>
    </source>
</evidence>